<evidence type="ECO:0000256" key="1">
    <source>
        <dbReference type="ARBA" id="ARBA00023015"/>
    </source>
</evidence>
<keyword evidence="1" id="KW-0805">Transcription regulation</keyword>
<dbReference type="InterPro" id="IPR018060">
    <property type="entry name" value="HTH_AraC"/>
</dbReference>
<dbReference type="PROSITE" id="PS01124">
    <property type="entry name" value="HTH_ARAC_FAMILY_2"/>
    <property type="match status" value="1"/>
</dbReference>
<dbReference type="Pfam" id="PF12833">
    <property type="entry name" value="HTH_18"/>
    <property type="match status" value="1"/>
</dbReference>
<evidence type="ECO:0000313" key="6">
    <source>
        <dbReference type="Proteomes" id="UP000241444"/>
    </source>
</evidence>
<reference evidence="6" key="1">
    <citation type="submission" date="2017-11" db="EMBL/GenBank/DDBJ databases">
        <authorList>
            <person name="Kuznetsova I."/>
            <person name="Sazanova A."/>
            <person name="Chirak E."/>
            <person name="Safronova V."/>
            <person name="Willems A."/>
        </authorList>
    </citation>
    <scope>NUCLEOTIDE SEQUENCE [LARGE SCALE GENOMIC DNA]</scope>
    <source>
        <strain evidence="6">STM 196</strain>
    </source>
</reference>
<proteinExistence type="predicted"/>
<evidence type="ECO:0000313" key="5">
    <source>
        <dbReference type="EMBL" id="PSH67990.1"/>
    </source>
</evidence>
<evidence type="ECO:0000256" key="2">
    <source>
        <dbReference type="ARBA" id="ARBA00023125"/>
    </source>
</evidence>
<dbReference type="OrthoDB" id="345413at2"/>
<dbReference type="AlphaFoldDB" id="A0A2P7BNF2"/>
<dbReference type="PANTHER" id="PTHR43280">
    <property type="entry name" value="ARAC-FAMILY TRANSCRIPTIONAL REGULATOR"/>
    <property type="match status" value="1"/>
</dbReference>
<keyword evidence="2" id="KW-0238">DNA-binding</keyword>
<evidence type="ECO:0000259" key="4">
    <source>
        <dbReference type="PROSITE" id="PS01124"/>
    </source>
</evidence>
<dbReference type="Gene3D" id="1.10.10.60">
    <property type="entry name" value="Homeodomain-like"/>
    <property type="match status" value="1"/>
</dbReference>
<dbReference type="InterPro" id="IPR009057">
    <property type="entry name" value="Homeodomain-like_sf"/>
</dbReference>
<keyword evidence="6" id="KW-1185">Reference proteome</keyword>
<dbReference type="Proteomes" id="UP000241444">
    <property type="component" value="Unassembled WGS sequence"/>
</dbReference>
<dbReference type="GO" id="GO:0003700">
    <property type="term" value="F:DNA-binding transcription factor activity"/>
    <property type="evidence" value="ECO:0007669"/>
    <property type="project" value="InterPro"/>
</dbReference>
<accession>A0A2P7BNF2</accession>
<keyword evidence="3" id="KW-0804">Transcription</keyword>
<comment type="caution">
    <text evidence="5">The sequence shown here is derived from an EMBL/GenBank/DDBJ whole genome shotgun (WGS) entry which is preliminary data.</text>
</comment>
<feature type="domain" description="HTH araC/xylS-type" evidence="4">
    <location>
        <begin position="1"/>
        <end position="76"/>
    </location>
</feature>
<dbReference type="PANTHER" id="PTHR43280:SF29">
    <property type="entry name" value="ARAC-FAMILY TRANSCRIPTIONAL REGULATOR"/>
    <property type="match status" value="1"/>
</dbReference>
<sequence>MGVSARQVSTAINRVMGMSVSQYVNDYRVKEACRLLAGTDEPITRIMFDAGFQTKSNINREFLRVTGTSPKAWRARTSSANVTSDSVVRLAG</sequence>
<protein>
    <recommendedName>
        <fullName evidence="4">HTH araC/xylS-type domain-containing protein</fullName>
    </recommendedName>
</protein>
<dbReference type="GO" id="GO:0043565">
    <property type="term" value="F:sequence-specific DNA binding"/>
    <property type="evidence" value="ECO:0007669"/>
    <property type="project" value="InterPro"/>
</dbReference>
<organism evidence="5 6">
    <name type="scientific">Phyllobacterium brassicacearum</name>
    <dbReference type="NCBI Taxonomy" id="314235"/>
    <lineage>
        <taxon>Bacteria</taxon>
        <taxon>Pseudomonadati</taxon>
        <taxon>Pseudomonadota</taxon>
        <taxon>Alphaproteobacteria</taxon>
        <taxon>Hyphomicrobiales</taxon>
        <taxon>Phyllobacteriaceae</taxon>
        <taxon>Phyllobacterium</taxon>
    </lineage>
</organism>
<gene>
    <name evidence="5" type="ORF">CU102_15600</name>
</gene>
<dbReference type="SUPFAM" id="SSF46689">
    <property type="entry name" value="Homeodomain-like"/>
    <property type="match status" value="1"/>
</dbReference>
<evidence type="ECO:0000256" key="3">
    <source>
        <dbReference type="ARBA" id="ARBA00023163"/>
    </source>
</evidence>
<name>A0A2P7BNF2_9HYPH</name>
<dbReference type="SMART" id="SM00342">
    <property type="entry name" value="HTH_ARAC"/>
    <property type="match status" value="1"/>
</dbReference>
<dbReference type="EMBL" id="PGGO01000011">
    <property type="protein sequence ID" value="PSH67990.1"/>
    <property type="molecule type" value="Genomic_DNA"/>
</dbReference>